<dbReference type="PANTHER" id="PTHR28037">
    <property type="entry name" value="ALCOHOL O-ACETYLTRANSFERASE 1-RELATED"/>
    <property type="match status" value="1"/>
</dbReference>
<proteinExistence type="predicted"/>
<comment type="caution">
    <text evidence="1">The sequence shown here is derived from an EMBL/GenBank/DDBJ whole genome shotgun (WGS) entry which is preliminary data.</text>
</comment>
<evidence type="ECO:0008006" key="3">
    <source>
        <dbReference type="Google" id="ProtNLM"/>
    </source>
</evidence>
<sequence>MTGFEGKWLWPATPIEEFSEVGHLRGTFLISYQLTIASAAPLQEGHVQRTLQHLYHKVPSLRTCYGTRDGIVWLREATNKNIDFQVVKPNYCEWDVMNALRSYRYNSETGPLWCARLLPVNQKVIPGCPIESDFPHRYHIFLGLHHGIADGMTAMKICGFIVTLLEDVIAGKHISDEEQLGDYVGQEETCSLINEKKVFLEQNPTKKNEAIKEIESYKDAKSVFMETLALATGTKNRTRSVTHFLNPEITHRFIQKCRAEGVTVHSAFTSLANVAIADILNEKGIDQESYKIINNHVINIRRYWTGDTSRSLGCHIVAPMRLYTDVPRNICGYFWDFARRVHDDLQNALNGGVILRNQAIGQLTSTRRMDPDDFFYPLLPADYCTSNLGDVTSLVTEGGEHIRPLRVLRSVSIHSTNASWSHLFNTFRGRFVHVLDYNNGTVPKELAQSYSDQIFRRLEEVI</sequence>
<gene>
    <name evidence="1" type="ORF">SK128_016447</name>
</gene>
<dbReference type="SUPFAM" id="SSF52777">
    <property type="entry name" value="CoA-dependent acyltransferases"/>
    <property type="match status" value="2"/>
</dbReference>
<reference evidence="1 2" key="1">
    <citation type="submission" date="2023-11" db="EMBL/GenBank/DDBJ databases">
        <title>Halocaridina rubra genome assembly.</title>
        <authorList>
            <person name="Smith C."/>
        </authorList>
    </citation>
    <scope>NUCLEOTIDE SEQUENCE [LARGE SCALE GENOMIC DNA]</scope>
    <source>
        <strain evidence="1">EP-1</strain>
        <tissue evidence="1">Whole</tissue>
    </source>
</reference>
<dbReference type="Gene3D" id="3.30.559.30">
    <property type="entry name" value="Nonribosomal peptide synthetase, condensation domain"/>
    <property type="match status" value="1"/>
</dbReference>
<evidence type="ECO:0000313" key="2">
    <source>
        <dbReference type="Proteomes" id="UP001381693"/>
    </source>
</evidence>
<dbReference type="AlphaFoldDB" id="A0AAN8WS61"/>
<name>A0AAN8WS61_HALRR</name>
<accession>A0AAN8WS61</accession>
<keyword evidence="2" id="KW-1185">Reference proteome</keyword>
<organism evidence="1 2">
    <name type="scientific">Halocaridina rubra</name>
    <name type="common">Hawaiian red shrimp</name>
    <dbReference type="NCBI Taxonomy" id="373956"/>
    <lineage>
        <taxon>Eukaryota</taxon>
        <taxon>Metazoa</taxon>
        <taxon>Ecdysozoa</taxon>
        <taxon>Arthropoda</taxon>
        <taxon>Crustacea</taxon>
        <taxon>Multicrustacea</taxon>
        <taxon>Malacostraca</taxon>
        <taxon>Eumalacostraca</taxon>
        <taxon>Eucarida</taxon>
        <taxon>Decapoda</taxon>
        <taxon>Pleocyemata</taxon>
        <taxon>Caridea</taxon>
        <taxon>Atyoidea</taxon>
        <taxon>Atyidae</taxon>
        <taxon>Halocaridina</taxon>
    </lineage>
</organism>
<dbReference type="Proteomes" id="UP001381693">
    <property type="component" value="Unassembled WGS sequence"/>
</dbReference>
<dbReference type="EMBL" id="JAXCGZ010015109">
    <property type="protein sequence ID" value="KAK7071262.1"/>
    <property type="molecule type" value="Genomic_DNA"/>
</dbReference>
<protein>
    <recommendedName>
        <fullName evidence="3">Condensation domain-containing protein</fullName>
    </recommendedName>
</protein>
<dbReference type="PANTHER" id="PTHR28037:SF1">
    <property type="entry name" value="ALCOHOL O-ACETYLTRANSFERASE 1-RELATED"/>
    <property type="match status" value="1"/>
</dbReference>
<evidence type="ECO:0000313" key="1">
    <source>
        <dbReference type="EMBL" id="KAK7071262.1"/>
    </source>
</evidence>
<dbReference type="InterPro" id="IPR052058">
    <property type="entry name" value="Alcohol_O-acetyltransferase"/>
</dbReference>
<dbReference type="Gene3D" id="3.30.559.10">
    <property type="entry name" value="Chloramphenicol acetyltransferase-like domain"/>
    <property type="match status" value="1"/>
</dbReference>
<dbReference type="InterPro" id="IPR023213">
    <property type="entry name" value="CAT-like_dom_sf"/>
</dbReference>